<dbReference type="SMART" id="SM00360">
    <property type="entry name" value="RRM"/>
    <property type="match status" value="1"/>
</dbReference>
<dbReference type="InterPro" id="IPR035979">
    <property type="entry name" value="RBD_domain_sf"/>
</dbReference>
<keyword evidence="1 2" id="KW-0694">RNA-binding</keyword>
<organism evidence="5 6">
    <name type="scientific">Trichuris trichiura</name>
    <name type="common">Whipworm</name>
    <name type="synonym">Trichocephalus trichiurus</name>
    <dbReference type="NCBI Taxonomy" id="36087"/>
    <lineage>
        <taxon>Eukaryota</taxon>
        <taxon>Metazoa</taxon>
        <taxon>Ecdysozoa</taxon>
        <taxon>Nematoda</taxon>
        <taxon>Enoplea</taxon>
        <taxon>Dorylaimia</taxon>
        <taxon>Trichinellida</taxon>
        <taxon>Trichuridae</taxon>
        <taxon>Trichuris</taxon>
    </lineage>
</organism>
<dbReference type="STRING" id="36087.A0A077YVY0"/>
<dbReference type="EMBL" id="HG805816">
    <property type="protein sequence ID" value="CDW52197.1"/>
    <property type="molecule type" value="Genomic_DNA"/>
</dbReference>
<evidence type="ECO:0000259" key="4">
    <source>
        <dbReference type="PROSITE" id="PS50102"/>
    </source>
</evidence>
<dbReference type="Proteomes" id="UP000030665">
    <property type="component" value="Unassembled WGS sequence"/>
</dbReference>
<reference evidence="5" key="2">
    <citation type="submission" date="2014-03" db="EMBL/GenBank/DDBJ databases">
        <title>The whipworm genome and dual-species transcriptomics of an intimate host-pathogen interaction.</title>
        <authorList>
            <person name="Foth B.J."/>
            <person name="Tsai I.J."/>
            <person name="Reid A.J."/>
            <person name="Bancroft A.J."/>
            <person name="Nichol S."/>
            <person name="Tracey A."/>
            <person name="Holroyd N."/>
            <person name="Cotton J.A."/>
            <person name="Stanley E.J."/>
            <person name="Zarowiecki M."/>
            <person name="Liu J.Z."/>
            <person name="Huckvale T."/>
            <person name="Cooper P.J."/>
            <person name="Grencis R.K."/>
            <person name="Berriman M."/>
        </authorList>
    </citation>
    <scope>NUCLEOTIDE SEQUENCE [LARGE SCALE GENOMIC DNA]</scope>
</reference>
<dbReference type="GO" id="GO:0003723">
    <property type="term" value="F:RNA binding"/>
    <property type="evidence" value="ECO:0007669"/>
    <property type="project" value="UniProtKB-UniRule"/>
</dbReference>
<evidence type="ECO:0000256" key="1">
    <source>
        <dbReference type="ARBA" id="ARBA00022884"/>
    </source>
</evidence>
<dbReference type="CDD" id="cd12411">
    <property type="entry name" value="RRM_ist3_like"/>
    <property type="match status" value="1"/>
</dbReference>
<dbReference type="SUPFAM" id="SSF54928">
    <property type="entry name" value="RNA-binding domain, RBD"/>
    <property type="match status" value="1"/>
</dbReference>
<feature type="region of interest" description="Disordered" evidence="3">
    <location>
        <begin position="149"/>
        <end position="176"/>
    </location>
</feature>
<dbReference type="Gene3D" id="3.30.70.330">
    <property type="match status" value="1"/>
</dbReference>
<evidence type="ECO:0000313" key="6">
    <source>
        <dbReference type="Proteomes" id="UP000030665"/>
    </source>
</evidence>
<dbReference type="GO" id="GO:0071013">
    <property type="term" value="C:catalytic step 2 spliceosome"/>
    <property type="evidence" value="ECO:0007669"/>
    <property type="project" value="TreeGrafter"/>
</dbReference>
<dbReference type="GO" id="GO:0000398">
    <property type="term" value="P:mRNA splicing, via spliceosome"/>
    <property type="evidence" value="ECO:0007669"/>
    <property type="project" value="InterPro"/>
</dbReference>
<evidence type="ECO:0000256" key="3">
    <source>
        <dbReference type="SAM" id="MobiDB-lite"/>
    </source>
</evidence>
<evidence type="ECO:0000313" key="5">
    <source>
        <dbReference type="EMBL" id="CDW52197.1"/>
    </source>
</evidence>
<dbReference type="InterPro" id="IPR000504">
    <property type="entry name" value="RRM_dom"/>
</dbReference>
<accession>A0A077YVY0</accession>
<reference evidence="5" key="1">
    <citation type="submission" date="2014-01" db="EMBL/GenBank/DDBJ databases">
        <authorList>
            <person name="Aslett M."/>
        </authorList>
    </citation>
    <scope>NUCLEOTIDE SEQUENCE</scope>
</reference>
<dbReference type="PANTHER" id="PTHR45880">
    <property type="entry name" value="RNA-BINDING MOTIF PROTEIN, X-LINKED 2"/>
    <property type="match status" value="1"/>
</dbReference>
<dbReference type="PANTHER" id="PTHR45880:SF1">
    <property type="entry name" value="RNA-BINDING MOTIF PROTEIN, X-LINKED 2"/>
    <property type="match status" value="1"/>
</dbReference>
<dbReference type="InterPro" id="IPR012677">
    <property type="entry name" value="Nucleotide-bd_a/b_plait_sf"/>
</dbReference>
<dbReference type="GO" id="GO:0005686">
    <property type="term" value="C:U2 snRNP"/>
    <property type="evidence" value="ECO:0007669"/>
    <property type="project" value="TreeGrafter"/>
</dbReference>
<dbReference type="PROSITE" id="PS50102">
    <property type="entry name" value="RRM"/>
    <property type="match status" value="1"/>
</dbReference>
<feature type="compositionally biased region" description="Basic and acidic residues" evidence="3">
    <location>
        <begin position="149"/>
        <end position="162"/>
    </location>
</feature>
<name>A0A077YVY0_TRITR</name>
<dbReference type="Pfam" id="PF00076">
    <property type="entry name" value="RRM_1"/>
    <property type="match status" value="1"/>
</dbReference>
<feature type="compositionally biased region" description="Basic residues" evidence="3">
    <location>
        <begin position="163"/>
        <end position="172"/>
    </location>
</feature>
<evidence type="ECO:0000256" key="2">
    <source>
        <dbReference type="PROSITE-ProRule" id="PRU00176"/>
    </source>
</evidence>
<sequence length="258" mass="29722">MRDLFNVGNLFRNVKNLNKLNALELSLGTAEKTERSWHQKYKDSAWIFVGGLSYELSEGDVICVFSQYGEIVHINLVRDRNTGKSRGFCFLCYEDQRSTVLAVDNFNGIKLLGRIIRVDHVEKYRIPKIRGDEDESTLKMLLNGIAPTVERKPSPDLDTERRKKERAKKGVKRERSLSPLLPLDPSQILKRREGPAQPDPAKLAEMERVAAVLNPGTELTVEQLNERIEALEKKSWPVFDRTKLKDEETFLPARYRRN</sequence>
<dbReference type="AlphaFoldDB" id="A0A077YVY0"/>
<gene>
    <name evidence="5" type="ORF">TTRE_0000045601</name>
</gene>
<keyword evidence="6" id="KW-1185">Reference proteome</keyword>
<proteinExistence type="predicted"/>
<dbReference type="InterPro" id="IPR045844">
    <property type="entry name" value="RRM_Ist3-like"/>
</dbReference>
<dbReference type="InterPro" id="IPR051847">
    <property type="entry name" value="RNA_proc/Spliceosome_comp"/>
</dbReference>
<dbReference type="FunFam" id="3.30.70.330:FF:000962">
    <property type="entry name" value="RBMX2 ortholog"/>
    <property type="match status" value="1"/>
</dbReference>
<dbReference type="GO" id="GO:0071011">
    <property type="term" value="C:precatalytic spliceosome"/>
    <property type="evidence" value="ECO:0007669"/>
    <property type="project" value="TreeGrafter"/>
</dbReference>
<dbReference type="OrthoDB" id="2573941at2759"/>
<feature type="domain" description="RRM" evidence="4">
    <location>
        <begin position="45"/>
        <end position="123"/>
    </location>
</feature>
<protein>
    <submittedName>
        <fullName evidence="5">RNA binding motif protein, 2</fullName>
    </submittedName>
</protein>